<dbReference type="Proteomes" id="UP000073492">
    <property type="component" value="Unassembled WGS sequence"/>
</dbReference>
<dbReference type="SUPFAM" id="SSF52833">
    <property type="entry name" value="Thioredoxin-like"/>
    <property type="match status" value="1"/>
</dbReference>
<dbReference type="Gene3D" id="3.40.30.10">
    <property type="entry name" value="Glutaredoxin"/>
    <property type="match status" value="1"/>
</dbReference>
<sequence length="151" mass="16641">MSFFKNLFKEAGVKDVVTLFHSTKSPASTRVHTLLKQLNATAVAHATEDQASDHSMQSKMERTEFELDVQESAPTTDQLSSILEYLGPSQAGSVIKDATGTSDALRKFKQNESLFQRPVTVDWNNGRAVVGENESEILKLVKSLPGKEEKS</sequence>
<evidence type="ECO:0000256" key="5">
    <source>
        <dbReference type="ARBA" id="ARBA00023002"/>
    </source>
</evidence>
<dbReference type="GO" id="GO:0005739">
    <property type="term" value="C:mitochondrion"/>
    <property type="evidence" value="ECO:0007669"/>
    <property type="project" value="UniProtKB-SubCell"/>
</dbReference>
<dbReference type="InterPro" id="IPR036249">
    <property type="entry name" value="Thioredoxin-like_sf"/>
</dbReference>
<keyword evidence="9" id="KW-1185">Reference proteome</keyword>
<keyword evidence="4" id="KW-0809">Transit peptide</keyword>
<feature type="region of interest" description="Disordered" evidence="7">
    <location>
        <begin position="45"/>
        <end position="76"/>
    </location>
</feature>
<proteinExistence type="inferred from homology"/>
<dbReference type="EMBL" id="LFZO01000300">
    <property type="protein sequence ID" value="KXT09887.1"/>
    <property type="molecule type" value="Genomic_DNA"/>
</dbReference>
<keyword evidence="6" id="KW-0496">Mitochondrion</keyword>
<organism evidence="8 9">
    <name type="scientific">Pseudocercospora musae</name>
    <dbReference type="NCBI Taxonomy" id="113226"/>
    <lineage>
        <taxon>Eukaryota</taxon>
        <taxon>Fungi</taxon>
        <taxon>Dikarya</taxon>
        <taxon>Ascomycota</taxon>
        <taxon>Pezizomycotina</taxon>
        <taxon>Dothideomycetes</taxon>
        <taxon>Dothideomycetidae</taxon>
        <taxon>Mycosphaerellales</taxon>
        <taxon>Mycosphaerellaceae</taxon>
        <taxon>Pseudocercospora</taxon>
    </lineage>
</organism>
<dbReference type="AlphaFoldDB" id="A0A139I5I5"/>
<gene>
    <name evidence="8" type="ORF">AC579_3000</name>
</gene>
<evidence type="ECO:0000256" key="7">
    <source>
        <dbReference type="SAM" id="MobiDB-lite"/>
    </source>
</evidence>
<evidence type="ECO:0000256" key="6">
    <source>
        <dbReference type="ARBA" id="ARBA00023128"/>
    </source>
</evidence>
<evidence type="ECO:0000256" key="2">
    <source>
        <dbReference type="ARBA" id="ARBA00004173"/>
    </source>
</evidence>
<dbReference type="PANTHER" id="PTHR28071">
    <property type="entry name" value="REDOX PROTEIN FMP46, MITOCHONDRIAL-RELATED"/>
    <property type="match status" value="1"/>
</dbReference>
<keyword evidence="5" id="KW-0560">Oxidoreductase</keyword>
<dbReference type="GO" id="GO:0016491">
    <property type="term" value="F:oxidoreductase activity"/>
    <property type="evidence" value="ECO:0007669"/>
    <property type="project" value="UniProtKB-KW"/>
</dbReference>
<comment type="function">
    <text evidence="1">Putative mitochondrial redox protein which could be involved in the reduction of small toxic molecules.</text>
</comment>
<comment type="similarity">
    <text evidence="3">Belongs to the FMP46 family.</text>
</comment>
<dbReference type="PROSITE" id="PS51353">
    <property type="entry name" value="ARSC"/>
    <property type="match status" value="1"/>
</dbReference>
<protein>
    <submittedName>
        <fullName evidence="8">Uncharacterized protein</fullName>
    </submittedName>
</protein>
<name>A0A139I5I5_9PEZI</name>
<dbReference type="PANTHER" id="PTHR28071:SF1">
    <property type="entry name" value="REDOX PROTEIN FMP46, MITOCHONDRIAL-RELATED"/>
    <property type="match status" value="1"/>
</dbReference>
<evidence type="ECO:0000313" key="8">
    <source>
        <dbReference type="EMBL" id="KXT09885.1"/>
    </source>
</evidence>
<evidence type="ECO:0000256" key="3">
    <source>
        <dbReference type="ARBA" id="ARBA00009734"/>
    </source>
</evidence>
<evidence type="ECO:0000256" key="1">
    <source>
        <dbReference type="ARBA" id="ARBA00002963"/>
    </source>
</evidence>
<dbReference type="EMBL" id="LFZO01000300">
    <property type="protein sequence ID" value="KXT09885.1"/>
    <property type="molecule type" value="Genomic_DNA"/>
</dbReference>
<reference evidence="8 9" key="1">
    <citation type="submission" date="2015-07" db="EMBL/GenBank/DDBJ databases">
        <title>Comparative genomics of the Sigatoka disease complex on banana suggests a link between parallel evolutionary changes in Pseudocercospora fijiensis and Pseudocercospora eumusae and increased virulence on the banana host.</title>
        <authorList>
            <person name="Chang T.-C."/>
            <person name="Salvucci A."/>
            <person name="Crous P.W."/>
            <person name="Stergiopoulos I."/>
        </authorList>
    </citation>
    <scope>NUCLEOTIDE SEQUENCE [LARGE SCALE GENOMIC DNA]</scope>
    <source>
        <strain evidence="8 9">CBS 116634</strain>
    </source>
</reference>
<comment type="subcellular location">
    <subcellularLocation>
        <location evidence="2">Mitochondrion</location>
    </subcellularLocation>
</comment>
<dbReference type="InterPro" id="IPR006660">
    <property type="entry name" value="Arsenate_reductase-like"/>
</dbReference>
<comment type="caution">
    <text evidence="8">The sequence shown here is derived from an EMBL/GenBank/DDBJ whole genome shotgun (WGS) entry which is preliminary data.</text>
</comment>
<dbReference type="Pfam" id="PF07955">
    <property type="entry name" value="DUF1687"/>
    <property type="match status" value="1"/>
</dbReference>
<evidence type="ECO:0000256" key="4">
    <source>
        <dbReference type="ARBA" id="ARBA00022946"/>
    </source>
</evidence>
<evidence type="ECO:0000313" key="9">
    <source>
        <dbReference type="Proteomes" id="UP000073492"/>
    </source>
</evidence>
<dbReference type="InterPro" id="IPR012882">
    <property type="entry name" value="Fmp46"/>
</dbReference>
<accession>A0A139I5I5</accession>